<dbReference type="SUPFAM" id="SSF48208">
    <property type="entry name" value="Six-hairpin glycosidases"/>
    <property type="match status" value="1"/>
</dbReference>
<feature type="coiled-coil region" evidence="1">
    <location>
        <begin position="294"/>
        <end position="321"/>
    </location>
</feature>
<dbReference type="InterPro" id="IPR013780">
    <property type="entry name" value="Glyco_hydro_b"/>
</dbReference>
<dbReference type="AlphaFoldDB" id="A0A9D1YSQ3"/>
<organism evidence="5 6">
    <name type="scientific">Candidatus Eisenbergiella pullistercoris</name>
    <dbReference type="NCBI Taxonomy" id="2838555"/>
    <lineage>
        <taxon>Bacteria</taxon>
        <taxon>Bacillati</taxon>
        <taxon>Bacillota</taxon>
        <taxon>Clostridia</taxon>
        <taxon>Lachnospirales</taxon>
        <taxon>Lachnospiraceae</taxon>
        <taxon>Eisenbergiella</taxon>
    </lineage>
</organism>
<dbReference type="Gene3D" id="1.50.10.10">
    <property type="match status" value="1"/>
</dbReference>
<evidence type="ECO:0000259" key="2">
    <source>
        <dbReference type="Pfam" id="PF14498"/>
    </source>
</evidence>
<dbReference type="PANTHER" id="PTHR31084">
    <property type="entry name" value="ALPHA-L-FUCOSIDASE 2"/>
    <property type="match status" value="1"/>
</dbReference>
<dbReference type="Gene3D" id="2.60.40.1180">
    <property type="entry name" value="Golgi alpha-mannosidase II"/>
    <property type="match status" value="1"/>
</dbReference>
<evidence type="ECO:0000313" key="6">
    <source>
        <dbReference type="Proteomes" id="UP000824007"/>
    </source>
</evidence>
<dbReference type="InterPro" id="IPR012341">
    <property type="entry name" value="6hp_glycosidase-like_sf"/>
</dbReference>
<dbReference type="PANTHER" id="PTHR31084:SF0">
    <property type="entry name" value="ALPHA-L-FUCOSIDASE 2"/>
    <property type="match status" value="1"/>
</dbReference>
<feature type="domain" description="Alpha fucosidase A-like C-terminal" evidence="3">
    <location>
        <begin position="739"/>
        <end position="827"/>
    </location>
</feature>
<comment type="caution">
    <text evidence="5">The sequence shown here is derived from an EMBL/GenBank/DDBJ whole genome shotgun (WGS) entry which is preliminary data.</text>
</comment>
<name>A0A9D1YSQ3_9FIRM</name>
<evidence type="ECO:0000259" key="3">
    <source>
        <dbReference type="Pfam" id="PF21307"/>
    </source>
</evidence>
<dbReference type="Pfam" id="PF22124">
    <property type="entry name" value="Glyco_hydro_95_cat"/>
    <property type="match status" value="1"/>
</dbReference>
<protein>
    <submittedName>
        <fullName evidence="5">Glycoside hydrolase N-terminal domain-containing protein</fullName>
    </submittedName>
</protein>
<sequence length="841" mass="93883">MKSYYLRENRPAEKFADAHFLGNGSLGLSVTGGAPQETIHINDDTLWSGSESFRANPQHYEKMQEARRLTLAGRVKEANDIVNNEMEGRWFETYLPLAELHLTFGQRDDRRIMPLKTVLEPADGEIAAYERRLDLGQAVETVEWERDGIRCREEIFVSHPAQAAFIRCSAKRRGQKEENGEAGGPLQLAFDLESRLHAQNGTDGGEAWLAGIAPDHAEPEYTPATPRLIWKSPEKSKALRFACAARAVSCDGKVWSDGSRVYVNDASFVLIAVAAGTGYRGFEAPRDPDEKKVLAELDGRLDRLEGDKKDYLQLKKEHLEDYQSLYDRLDIDLGPELSGSLPLSERLACCAKGVDDPSLAALYLQYSRYLTIAASRPGSQAMNLQGIWNDKVMPPWSSNYTNNINVEMNYWPCETLALPECHLPLMDLLLELSEAGKKTAREYYHSDGWVVHHNTDLWRSTEPSCEDASWSWWPMGGAWLCQHIWTHYRYTGDLEFLKKMYPVMREASVFFLGFLTENQEGYLVTAPSISPENKFLIGTQEETERMAGELVEKMASADRCSPNHPKISAVTMASTMDMSLLRELFSNTAEAAALLGQSDDPLPEMLGAALKRFPPYRTGKYGQLLEWYEDYEECTPGMGHISHLYPAYPGEIITQEKTPGLFEAARRSLERRLLHSAENGSWPASWKICLMARFHDSLECGHLLKSAGSVLGAGLLVASHQQIDAIFGLGAGIAEMLLQSHQSFLELLPAIPVDWNRGSVRGLRARGGFEVCVSWDKGWIRQAEISSRRGGVCRVKARGLKGVRGAAGVWDGDVLSFDTQAGAAYSLLFAENELAGLEVRI</sequence>
<dbReference type="InterPro" id="IPR008928">
    <property type="entry name" value="6-hairpin_glycosidase_sf"/>
</dbReference>
<evidence type="ECO:0000256" key="1">
    <source>
        <dbReference type="SAM" id="Coils"/>
    </source>
</evidence>
<dbReference type="InterPro" id="IPR016518">
    <property type="entry name" value="Alpha-L-fucosidase"/>
</dbReference>
<dbReference type="InterPro" id="IPR049053">
    <property type="entry name" value="AFCA-like_C"/>
</dbReference>
<proteinExistence type="predicted"/>
<evidence type="ECO:0000313" key="5">
    <source>
        <dbReference type="EMBL" id="HIY61864.1"/>
    </source>
</evidence>
<dbReference type="GO" id="GO:0005975">
    <property type="term" value="P:carbohydrate metabolic process"/>
    <property type="evidence" value="ECO:0007669"/>
    <property type="project" value="InterPro"/>
</dbReference>
<keyword evidence="5" id="KW-0378">Hydrolase</keyword>
<dbReference type="Pfam" id="PF14498">
    <property type="entry name" value="Glyco_hyd_65N_2"/>
    <property type="match status" value="1"/>
</dbReference>
<dbReference type="Pfam" id="PF21307">
    <property type="entry name" value="Glyco_hydro_95_C"/>
    <property type="match status" value="1"/>
</dbReference>
<gene>
    <name evidence="5" type="ORF">H9831_14515</name>
</gene>
<dbReference type="PIRSF" id="PIRSF007663">
    <property type="entry name" value="UCP007663"/>
    <property type="match status" value="1"/>
</dbReference>
<feature type="domain" description="Glycosyl hydrolase family 95 catalytic" evidence="4">
    <location>
        <begin position="311"/>
        <end position="737"/>
    </location>
</feature>
<dbReference type="GO" id="GO:0004560">
    <property type="term" value="F:alpha-L-fucosidase activity"/>
    <property type="evidence" value="ECO:0007669"/>
    <property type="project" value="InterPro"/>
</dbReference>
<accession>A0A9D1YSQ3</accession>
<dbReference type="InterPro" id="IPR027414">
    <property type="entry name" value="GH95_N_dom"/>
</dbReference>
<dbReference type="Proteomes" id="UP000824007">
    <property type="component" value="Unassembled WGS sequence"/>
</dbReference>
<dbReference type="Gene3D" id="2.70.98.50">
    <property type="entry name" value="putative glycoside hydrolase family protein from bacillus halodurans"/>
    <property type="match status" value="1"/>
</dbReference>
<reference evidence="5" key="1">
    <citation type="journal article" date="2021" name="PeerJ">
        <title>Extensive microbial diversity within the chicken gut microbiome revealed by metagenomics and culture.</title>
        <authorList>
            <person name="Gilroy R."/>
            <person name="Ravi A."/>
            <person name="Getino M."/>
            <person name="Pursley I."/>
            <person name="Horton D.L."/>
            <person name="Alikhan N.F."/>
            <person name="Baker D."/>
            <person name="Gharbi K."/>
            <person name="Hall N."/>
            <person name="Watson M."/>
            <person name="Adriaenssens E.M."/>
            <person name="Foster-Nyarko E."/>
            <person name="Jarju S."/>
            <person name="Secka A."/>
            <person name="Antonio M."/>
            <person name="Oren A."/>
            <person name="Chaudhuri R.R."/>
            <person name="La Ragione R."/>
            <person name="Hildebrand F."/>
            <person name="Pallen M.J."/>
        </authorList>
    </citation>
    <scope>NUCLEOTIDE SEQUENCE</scope>
    <source>
        <strain evidence="5">ChiSxjej3B15-24422</strain>
    </source>
</reference>
<dbReference type="EMBL" id="DXDD01000177">
    <property type="protein sequence ID" value="HIY61864.1"/>
    <property type="molecule type" value="Genomic_DNA"/>
</dbReference>
<keyword evidence="1" id="KW-0175">Coiled coil</keyword>
<reference evidence="5" key="2">
    <citation type="submission" date="2021-04" db="EMBL/GenBank/DDBJ databases">
        <authorList>
            <person name="Gilroy R."/>
        </authorList>
    </citation>
    <scope>NUCLEOTIDE SEQUENCE</scope>
    <source>
        <strain evidence="5">ChiSxjej3B15-24422</strain>
    </source>
</reference>
<dbReference type="InterPro" id="IPR054363">
    <property type="entry name" value="GH95_cat"/>
</dbReference>
<evidence type="ECO:0000259" key="4">
    <source>
        <dbReference type="Pfam" id="PF22124"/>
    </source>
</evidence>
<feature type="domain" description="Glycosyl hydrolase family 95 N-terminal" evidence="2">
    <location>
        <begin position="6"/>
        <end position="280"/>
    </location>
</feature>